<comment type="caution">
    <text evidence="6">The sequence shown here is derived from an EMBL/GenBank/DDBJ whole genome shotgun (WGS) entry which is preliminary data.</text>
</comment>
<evidence type="ECO:0000259" key="5">
    <source>
        <dbReference type="Pfam" id="PF00496"/>
    </source>
</evidence>
<keyword evidence="3 4" id="KW-0732">Signal</keyword>
<dbReference type="PANTHER" id="PTHR30290:SF9">
    <property type="entry name" value="OLIGOPEPTIDE-BINDING PROTEIN APPA"/>
    <property type="match status" value="1"/>
</dbReference>
<dbReference type="Gene3D" id="3.90.76.10">
    <property type="entry name" value="Dipeptide-binding Protein, Domain 1"/>
    <property type="match status" value="1"/>
</dbReference>
<dbReference type="SUPFAM" id="SSF53850">
    <property type="entry name" value="Periplasmic binding protein-like II"/>
    <property type="match status" value="1"/>
</dbReference>
<keyword evidence="2" id="KW-0813">Transport</keyword>
<dbReference type="InterPro" id="IPR039424">
    <property type="entry name" value="SBP_5"/>
</dbReference>
<gene>
    <name evidence="6" type="ORF">GCM10010439_03880</name>
</gene>
<name>A0ABN3TUM9_9ACTN</name>
<reference evidence="6 7" key="1">
    <citation type="journal article" date="2019" name="Int. J. Syst. Evol. Microbiol.">
        <title>The Global Catalogue of Microorganisms (GCM) 10K type strain sequencing project: providing services to taxonomists for standard genome sequencing and annotation.</title>
        <authorList>
            <consortium name="The Broad Institute Genomics Platform"/>
            <consortium name="The Broad Institute Genome Sequencing Center for Infectious Disease"/>
            <person name="Wu L."/>
            <person name="Ma J."/>
        </authorList>
    </citation>
    <scope>NUCLEOTIDE SEQUENCE [LARGE SCALE GENOMIC DNA]</scope>
    <source>
        <strain evidence="6 7">JCM 8201</strain>
    </source>
</reference>
<feature type="domain" description="Solute-binding protein family 5" evidence="5">
    <location>
        <begin position="73"/>
        <end position="430"/>
    </location>
</feature>
<evidence type="ECO:0000313" key="7">
    <source>
        <dbReference type="Proteomes" id="UP001501842"/>
    </source>
</evidence>
<accession>A0ABN3TUM9</accession>
<dbReference type="RefSeq" id="WP_344448315.1">
    <property type="nucleotide sequence ID" value="NZ_BAAATZ010000002.1"/>
</dbReference>
<evidence type="ECO:0000256" key="4">
    <source>
        <dbReference type="SAM" id="SignalP"/>
    </source>
</evidence>
<protein>
    <submittedName>
        <fullName evidence="6">ABC transporter substrate-binding protein</fullName>
    </submittedName>
</protein>
<dbReference type="Gene3D" id="3.10.105.10">
    <property type="entry name" value="Dipeptide-binding Protein, Domain 3"/>
    <property type="match status" value="1"/>
</dbReference>
<dbReference type="PIRSF" id="PIRSF002741">
    <property type="entry name" value="MppA"/>
    <property type="match status" value="1"/>
</dbReference>
<dbReference type="InterPro" id="IPR030678">
    <property type="entry name" value="Peptide/Ni-bd"/>
</dbReference>
<dbReference type="PROSITE" id="PS51257">
    <property type="entry name" value="PROKAR_LIPOPROTEIN"/>
    <property type="match status" value="1"/>
</dbReference>
<dbReference type="Gene3D" id="3.40.190.10">
    <property type="entry name" value="Periplasmic binding protein-like II"/>
    <property type="match status" value="1"/>
</dbReference>
<proteinExistence type="inferred from homology"/>
<sequence length="525" mass="56615">MISWRTGTAALAAAALLAGLAGCSDPGAEKRGDPSLTIGAATEPDTLSPLLGYGKDGNSKIFDGLLQRNRKLELEPALATALPEVSQDGLTYTYTLRQGVKFSDGTPFTAADVVFTYETILDEKTSNGSRDEIAAVESVTAEGDHTVVFKLKYPYAPFVERTVLPIASQKAASGQDVNTGAYNTSPVGTGPYVLESWRKGEQMTLKANPGYWGGAPEVKSFTTVFIADDDVRATRLRAGELDGAALPPSLARTFENVDGTRLITAESVDYRAVTLPTGNPVAGDKAIRQALNLAVDRELMVESILKGAGRPAYNPLPENSPWFAPEAEVPHDDAKAAQILDSAGWKSEDGGIREKDGRRASFKLWYPSGDKLRQDHALAYASEAKEVGVEVKVQAGTWEVIEPVLGEDAVLAGGGAGFDPDFDLYSTLHSGLIGNGWNNMGHYTDPGVDEALETGRKSNDEGERRQAYSTVQRLFADDPGYTYLTHIDHVYVVSDEYEGLTTQLEPHDHGMGGPWWNLQDWTLPQ</sequence>
<evidence type="ECO:0000313" key="6">
    <source>
        <dbReference type="EMBL" id="GAA2719100.1"/>
    </source>
</evidence>
<dbReference type="Proteomes" id="UP001501842">
    <property type="component" value="Unassembled WGS sequence"/>
</dbReference>
<dbReference type="CDD" id="cd08518">
    <property type="entry name" value="PBP2_NikA_DppA_OppA_like_19"/>
    <property type="match status" value="1"/>
</dbReference>
<comment type="similarity">
    <text evidence="1">Belongs to the bacterial solute-binding protein 5 family.</text>
</comment>
<evidence type="ECO:0000256" key="3">
    <source>
        <dbReference type="ARBA" id="ARBA00022729"/>
    </source>
</evidence>
<dbReference type="Pfam" id="PF00496">
    <property type="entry name" value="SBP_bac_5"/>
    <property type="match status" value="1"/>
</dbReference>
<dbReference type="EMBL" id="BAAATZ010000002">
    <property type="protein sequence ID" value="GAA2719100.1"/>
    <property type="molecule type" value="Genomic_DNA"/>
</dbReference>
<evidence type="ECO:0000256" key="1">
    <source>
        <dbReference type="ARBA" id="ARBA00005695"/>
    </source>
</evidence>
<evidence type="ECO:0000256" key="2">
    <source>
        <dbReference type="ARBA" id="ARBA00022448"/>
    </source>
</evidence>
<keyword evidence="7" id="KW-1185">Reference proteome</keyword>
<dbReference type="InterPro" id="IPR000914">
    <property type="entry name" value="SBP_5_dom"/>
</dbReference>
<organism evidence="6 7">
    <name type="scientific">Actinocorallia aurantiaca</name>
    <dbReference type="NCBI Taxonomy" id="46204"/>
    <lineage>
        <taxon>Bacteria</taxon>
        <taxon>Bacillati</taxon>
        <taxon>Actinomycetota</taxon>
        <taxon>Actinomycetes</taxon>
        <taxon>Streptosporangiales</taxon>
        <taxon>Thermomonosporaceae</taxon>
        <taxon>Actinocorallia</taxon>
    </lineage>
</organism>
<feature type="signal peptide" evidence="4">
    <location>
        <begin position="1"/>
        <end position="23"/>
    </location>
</feature>
<feature type="chain" id="PRO_5045704839" evidence="4">
    <location>
        <begin position="24"/>
        <end position="525"/>
    </location>
</feature>
<dbReference type="PANTHER" id="PTHR30290">
    <property type="entry name" value="PERIPLASMIC BINDING COMPONENT OF ABC TRANSPORTER"/>
    <property type="match status" value="1"/>
</dbReference>